<reference evidence="2 3" key="1">
    <citation type="submission" date="2021-01" db="EMBL/GenBank/DDBJ databases">
        <title>Genomic Encyclopedia of Type Strains, Phase IV (KMG-IV): sequencing the most valuable type-strain genomes for metagenomic binning, comparative biology and taxonomic classification.</title>
        <authorList>
            <person name="Goeker M."/>
        </authorList>
    </citation>
    <scope>NUCLEOTIDE SEQUENCE [LARGE SCALE GENOMIC DNA]</scope>
    <source>
        <strain evidence="2 3">DSM 105453</strain>
    </source>
</reference>
<keyword evidence="2" id="KW-0804">Transcription</keyword>
<name>A0ABS2R325_9BACI</name>
<organism evidence="2 3">
    <name type="scientific">Siminovitchia thermophila</name>
    <dbReference type="NCBI Taxonomy" id="1245522"/>
    <lineage>
        <taxon>Bacteria</taxon>
        <taxon>Bacillati</taxon>
        <taxon>Bacillota</taxon>
        <taxon>Bacilli</taxon>
        <taxon>Bacillales</taxon>
        <taxon>Bacillaceae</taxon>
        <taxon>Siminovitchia</taxon>
    </lineage>
</organism>
<accession>A0ABS2R325</accession>
<evidence type="ECO:0000313" key="2">
    <source>
        <dbReference type="EMBL" id="MBM7714042.1"/>
    </source>
</evidence>
<keyword evidence="3" id="KW-1185">Reference proteome</keyword>
<gene>
    <name evidence="2" type="ORF">JOC94_001014</name>
</gene>
<sequence length="78" mass="9471">MESNLYELTTKKDEKAIEKVINLFAPKIKKTLLQTDTQIREDLEQELHLKLIHIVKRYDPEDIVGFWEFYEMFRQKIS</sequence>
<dbReference type="RefSeq" id="WP_236016978.1">
    <property type="nucleotide sequence ID" value="NZ_JAFBFH010000005.1"/>
</dbReference>
<evidence type="ECO:0000313" key="3">
    <source>
        <dbReference type="Proteomes" id="UP000823485"/>
    </source>
</evidence>
<feature type="domain" description="Helix-turn-helix conjugative transposon-like" evidence="1">
    <location>
        <begin position="11"/>
        <end position="59"/>
    </location>
</feature>
<dbReference type="InterPro" id="IPR024760">
    <property type="entry name" value="HTH_dom_conjug_TS-like"/>
</dbReference>
<dbReference type="GO" id="GO:0000428">
    <property type="term" value="C:DNA-directed RNA polymerase complex"/>
    <property type="evidence" value="ECO:0007669"/>
    <property type="project" value="UniProtKB-KW"/>
</dbReference>
<protein>
    <submittedName>
        <fullName evidence="2">DNA-directed RNA polymerase specialized sigma subunit</fullName>
    </submittedName>
</protein>
<dbReference type="EMBL" id="JAFBFH010000005">
    <property type="protein sequence ID" value="MBM7714042.1"/>
    <property type="molecule type" value="Genomic_DNA"/>
</dbReference>
<comment type="caution">
    <text evidence="2">The sequence shown here is derived from an EMBL/GenBank/DDBJ whole genome shotgun (WGS) entry which is preliminary data.</text>
</comment>
<keyword evidence="2" id="KW-0240">DNA-directed RNA polymerase</keyword>
<dbReference type="Pfam" id="PF12645">
    <property type="entry name" value="HTH_16"/>
    <property type="match status" value="1"/>
</dbReference>
<dbReference type="Proteomes" id="UP000823485">
    <property type="component" value="Unassembled WGS sequence"/>
</dbReference>
<proteinExistence type="predicted"/>
<evidence type="ECO:0000259" key="1">
    <source>
        <dbReference type="Pfam" id="PF12645"/>
    </source>
</evidence>